<dbReference type="PANTHER" id="PTHR37827:SF1">
    <property type="entry name" value="HNH DOMAIN-CONTAINING PROTEIN"/>
    <property type="match status" value="1"/>
</dbReference>
<dbReference type="Gene3D" id="2.30.30.140">
    <property type="match status" value="1"/>
</dbReference>
<dbReference type="Pfam" id="PF01844">
    <property type="entry name" value="HNH"/>
    <property type="match status" value="1"/>
</dbReference>
<evidence type="ECO:0000313" key="3">
    <source>
        <dbReference type="Proteomes" id="UP000794436"/>
    </source>
</evidence>
<dbReference type="AlphaFoldDB" id="A0A8K1C4F2"/>
<dbReference type="EMBL" id="SPLM01000146">
    <property type="protein sequence ID" value="TMW56246.1"/>
    <property type="molecule type" value="Genomic_DNA"/>
</dbReference>
<dbReference type="GO" id="GO:0008270">
    <property type="term" value="F:zinc ion binding"/>
    <property type="evidence" value="ECO:0007669"/>
    <property type="project" value="InterPro"/>
</dbReference>
<evidence type="ECO:0000313" key="2">
    <source>
        <dbReference type="EMBL" id="TMW56246.1"/>
    </source>
</evidence>
<dbReference type="Proteomes" id="UP000794436">
    <property type="component" value="Unassembled WGS sequence"/>
</dbReference>
<evidence type="ECO:0000259" key="1">
    <source>
        <dbReference type="PROSITE" id="PS50304"/>
    </source>
</evidence>
<accession>A0A8K1C4F2</accession>
<dbReference type="PROSITE" id="PS50304">
    <property type="entry name" value="TUDOR"/>
    <property type="match status" value="1"/>
</dbReference>
<dbReference type="GO" id="GO:0003676">
    <property type="term" value="F:nucleic acid binding"/>
    <property type="evidence" value="ECO:0007669"/>
    <property type="project" value="InterPro"/>
</dbReference>
<keyword evidence="3" id="KW-1185">Reference proteome</keyword>
<dbReference type="InterPro" id="IPR002711">
    <property type="entry name" value="HNH"/>
</dbReference>
<dbReference type="CDD" id="cd20379">
    <property type="entry name" value="Tudor_dTUD-like"/>
    <property type="match status" value="1"/>
</dbReference>
<feature type="domain" description="Tudor" evidence="1">
    <location>
        <begin position="102"/>
        <end position="167"/>
    </location>
</feature>
<dbReference type="GO" id="GO:0004519">
    <property type="term" value="F:endonuclease activity"/>
    <property type="evidence" value="ECO:0007669"/>
    <property type="project" value="InterPro"/>
</dbReference>
<sequence length="275" mass="31481">MPVDDQAIARVLQTFAVSKPRADELEYVAELVLSVVEDETDVESAALVPTIVETLEDVNWLDQNKLTELCTALERVITGKAEDDSDSDEDAKTSALDRLKEEYAIGKDCLVVLEEDDEWHPARITRHVEGEAMSAASFRVEVEFIEFGKKQIAEMTEIVLDEDVADGDDDGESEDVCEMCERPMRLTLHHLIPRETHERYRKKGYTQEFLNTCARICRPCHSKIHSTEDNKTLARDYNTVEKIMTHPDIQRWVSYAKKQRTSIRPLKKSKWPVGK</sequence>
<proteinExistence type="predicted"/>
<gene>
    <name evidence="2" type="ORF">Poli38472_008894</name>
</gene>
<name>A0A8K1C4F2_PYTOL</name>
<organism evidence="2 3">
    <name type="scientific">Pythium oligandrum</name>
    <name type="common">Mycoparasitic fungus</name>
    <dbReference type="NCBI Taxonomy" id="41045"/>
    <lineage>
        <taxon>Eukaryota</taxon>
        <taxon>Sar</taxon>
        <taxon>Stramenopiles</taxon>
        <taxon>Oomycota</taxon>
        <taxon>Peronosporomycetes</taxon>
        <taxon>Pythiales</taxon>
        <taxon>Pythiaceae</taxon>
        <taxon>Pythium</taxon>
    </lineage>
</organism>
<comment type="caution">
    <text evidence="2">The sequence shown here is derived from an EMBL/GenBank/DDBJ whole genome shotgun (WGS) entry which is preliminary data.</text>
</comment>
<dbReference type="OrthoDB" id="4850648at2759"/>
<reference evidence="2" key="1">
    <citation type="submission" date="2019-03" db="EMBL/GenBank/DDBJ databases">
        <title>Long read genome sequence of the mycoparasitic Pythium oligandrum ATCC 38472 isolated from sugarbeet rhizosphere.</title>
        <authorList>
            <person name="Gaulin E."/>
        </authorList>
    </citation>
    <scope>NUCLEOTIDE SEQUENCE</scope>
    <source>
        <strain evidence="2">ATCC 38472_TT</strain>
    </source>
</reference>
<dbReference type="PANTHER" id="PTHR37827">
    <property type="entry name" value="TUDOR DOMAIN-CONTAINING PROTEIN"/>
    <property type="match status" value="1"/>
</dbReference>
<protein>
    <recommendedName>
        <fullName evidence="1">Tudor domain-containing protein</fullName>
    </recommendedName>
</protein>
<dbReference type="InterPro" id="IPR002999">
    <property type="entry name" value="Tudor"/>
</dbReference>